<protein>
    <submittedName>
        <fullName evidence="1">Uncharacterized protein</fullName>
    </submittedName>
</protein>
<reference evidence="1 2" key="1">
    <citation type="journal article" date="2017" name="Int. J. Parasitol.">
        <title>The genome of the protozoan parasite Cystoisospora suis and a reverse vaccinology approach to identify vaccine candidates.</title>
        <authorList>
            <person name="Palmieri N."/>
            <person name="Shrestha A."/>
            <person name="Ruttkowski B."/>
            <person name="Beck T."/>
            <person name="Vogl C."/>
            <person name="Tomley F."/>
            <person name="Blake D.P."/>
            <person name="Joachim A."/>
        </authorList>
    </citation>
    <scope>NUCLEOTIDE SEQUENCE [LARGE SCALE GENOMIC DNA]</scope>
    <source>
        <strain evidence="1 2">Wien I</strain>
    </source>
</reference>
<dbReference type="EMBL" id="MIGC01002429">
    <property type="protein sequence ID" value="PHJ21089.1"/>
    <property type="molecule type" value="Genomic_DNA"/>
</dbReference>
<dbReference type="VEuPathDB" id="ToxoDB:CSUI_005071"/>
<evidence type="ECO:0000313" key="1">
    <source>
        <dbReference type="EMBL" id="PHJ21089.1"/>
    </source>
</evidence>
<dbReference type="RefSeq" id="XP_067922773.1">
    <property type="nucleotide sequence ID" value="XM_068065251.1"/>
</dbReference>
<sequence>MLKPHSSTTSKQLSSGASVFSADGRLSLCDLLSFLPGGPAVYRK</sequence>
<comment type="caution">
    <text evidence="1">The sequence shown here is derived from an EMBL/GenBank/DDBJ whole genome shotgun (WGS) entry which is preliminary data.</text>
</comment>
<dbReference type="Proteomes" id="UP000221165">
    <property type="component" value="Unassembled WGS sequence"/>
</dbReference>
<dbReference type="GeneID" id="94428462"/>
<name>A0A2C6KWH1_9APIC</name>
<organism evidence="1 2">
    <name type="scientific">Cystoisospora suis</name>
    <dbReference type="NCBI Taxonomy" id="483139"/>
    <lineage>
        <taxon>Eukaryota</taxon>
        <taxon>Sar</taxon>
        <taxon>Alveolata</taxon>
        <taxon>Apicomplexa</taxon>
        <taxon>Conoidasida</taxon>
        <taxon>Coccidia</taxon>
        <taxon>Eucoccidiorida</taxon>
        <taxon>Eimeriorina</taxon>
        <taxon>Sarcocystidae</taxon>
        <taxon>Cystoisospora</taxon>
    </lineage>
</organism>
<accession>A0A2C6KWH1</accession>
<evidence type="ECO:0000313" key="2">
    <source>
        <dbReference type="Proteomes" id="UP000221165"/>
    </source>
</evidence>
<proteinExistence type="predicted"/>
<gene>
    <name evidence="1" type="ORF">CSUI_005071</name>
</gene>
<dbReference type="AlphaFoldDB" id="A0A2C6KWH1"/>
<keyword evidence="2" id="KW-1185">Reference proteome</keyword>